<dbReference type="Ensembl" id="ENSACAT00000055754.1">
    <property type="protein sequence ID" value="ENSACAP00000041302.1"/>
    <property type="gene ID" value="ENSACAG00000036109.1"/>
</dbReference>
<dbReference type="Pfam" id="PF00089">
    <property type="entry name" value="Trypsin"/>
    <property type="match status" value="1"/>
</dbReference>
<dbReference type="PROSITE" id="PS50240">
    <property type="entry name" value="TRYPSIN_DOM"/>
    <property type="match status" value="1"/>
</dbReference>
<comment type="similarity">
    <text evidence="1">Belongs to the peptidase S1 family. Snake venom subfamily.</text>
</comment>
<evidence type="ECO:0000256" key="4">
    <source>
        <dbReference type="ARBA" id="ARBA00022825"/>
    </source>
</evidence>
<dbReference type="Gene3D" id="2.40.10.10">
    <property type="entry name" value="Trypsin-like serine proteases"/>
    <property type="match status" value="2"/>
</dbReference>
<evidence type="ECO:0000313" key="7">
    <source>
        <dbReference type="Ensembl" id="ENSACAP00000041302.1"/>
    </source>
</evidence>
<evidence type="ECO:0000256" key="3">
    <source>
        <dbReference type="ARBA" id="ARBA00022801"/>
    </source>
</evidence>
<keyword evidence="2" id="KW-0645">Protease</keyword>
<dbReference type="Proteomes" id="UP000001646">
    <property type="component" value="Unplaced"/>
</dbReference>
<reference evidence="7" key="1">
    <citation type="submission" date="2009-12" db="EMBL/GenBank/DDBJ databases">
        <title>The Genome Sequence of Anolis carolinensis (Green Anole Lizard).</title>
        <authorList>
            <consortium name="The Genome Sequencing Platform"/>
            <person name="Di Palma F."/>
            <person name="Alfoldi J."/>
            <person name="Heiman D."/>
            <person name="Young S."/>
            <person name="Grabherr M."/>
            <person name="Johnson J."/>
            <person name="Lander E.S."/>
            <person name="Lindblad-Toh K."/>
        </authorList>
    </citation>
    <scope>NUCLEOTIDE SEQUENCE [LARGE SCALE GENOMIC DNA]</scope>
    <source>
        <strain evidence="7">JBL SC #1</strain>
    </source>
</reference>
<dbReference type="InterPro" id="IPR001254">
    <property type="entry name" value="Trypsin_dom"/>
</dbReference>
<keyword evidence="8" id="KW-1185">Reference proteome</keyword>
<dbReference type="SMART" id="SM00020">
    <property type="entry name" value="Tryp_SPc"/>
    <property type="match status" value="1"/>
</dbReference>
<dbReference type="GO" id="GO:0007340">
    <property type="term" value="P:acrosome reaction"/>
    <property type="evidence" value="ECO:0000318"/>
    <property type="project" value="GO_Central"/>
</dbReference>
<dbReference type="GO" id="GO:0006508">
    <property type="term" value="P:proteolysis"/>
    <property type="evidence" value="ECO:0007669"/>
    <property type="project" value="UniProtKB-KW"/>
</dbReference>
<dbReference type="CDD" id="cd00190">
    <property type="entry name" value="Tryp_SPc"/>
    <property type="match status" value="1"/>
</dbReference>
<dbReference type="SUPFAM" id="SSF50494">
    <property type="entry name" value="Trypsin-like serine proteases"/>
    <property type="match status" value="1"/>
</dbReference>
<keyword evidence="4" id="KW-0720">Serine protease</keyword>
<dbReference type="PANTHER" id="PTHR24252">
    <property type="entry name" value="ACROSIN-RELATED"/>
    <property type="match status" value="1"/>
</dbReference>
<dbReference type="GO" id="GO:0005576">
    <property type="term" value="C:extracellular region"/>
    <property type="evidence" value="ECO:0007669"/>
    <property type="project" value="UniProtKB-ARBA"/>
</dbReference>
<dbReference type="FunFam" id="2.40.10.10:FF:000003">
    <property type="entry name" value="Transmembrane serine protease 3"/>
    <property type="match status" value="1"/>
</dbReference>
<dbReference type="InterPro" id="IPR018114">
    <property type="entry name" value="TRYPSIN_HIS"/>
</dbReference>
<dbReference type="PROSITE" id="PS00134">
    <property type="entry name" value="TRYPSIN_HIS"/>
    <property type="match status" value="1"/>
</dbReference>
<dbReference type="AlphaFoldDB" id="A0A803U1G2"/>
<organism evidence="7 8">
    <name type="scientific">Anolis carolinensis</name>
    <name type="common">Green anole</name>
    <name type="synonym">American chameleon</name>
    <dbReference type="NCBI Taxonomy" id="28377"/>
    <lineage>
        <taxon>Eukaryota</taxon>
        <taxon>Metazoa</taxon>
        <taxon>Chordata</taxon>
        <taxon>Craniata</taxon>
        <taxon>Vertebrata</taxon>
        <taxon>Euteleostomi</taxon>
        <taxon>Lepidosauria</taxon>
        <taxon>Squamata</taxon>
        <taxon>Bifurcata</taxon>
        <taxon>Unidentata</taxon>
        <taxon>Episquamata</taxon>
        <taxon>Toxicofera</taxon>
        <taxon>Iguania</taxon>
        <taxon>Dactyloidae</taxon>
        <taxon>Anolis</taxon>
    </lineage>
</organism>
<dbReference type="InterPro" id="IPR009003">
    <property type="entry name" value="Peptidase_S1_PA"/>
</dbReference>
<reference evidence="7" key="3">
    <citation type="submission" date="2025-09" db="UniProtKB">
        <authorList>
            <consortium name="Ensembl"/>
        </authorList>
    </citation>
    <scope>IDENTIFICATION</scope>
</reference>
<evidence type="ECO:0000256" key="1">
    <source>
        <dbReference type="ARBA" id="ARBA00009228"/>
    </source>
</evidence>
<feature type="domain" description="Peptidase S1" evidence="6">
    <location>
        <begin position="15"/>
        <end position="258"/>
    </location>
</feature>
<evidence type="ECO:0000256" key="2">
    <source>
        <dbReference type="ARBA" id="ARBA00022670"/>
    </source>
</evidence>
<keyword evidence="3" id="KW-0378">Hydrolase</keyword>
<name>A0A803U1G2_ANOCA</name>
<dbReference type="GO" id="GO:0004252">
    <property type="term" value="F:serine-type endopeptidase activity"/>
    <property type="evidence" value="ECO:0000318"/>
    <property type="project" value="GO_Central"/>
</dbReference>
<dbReference type="PRINTS" id="PR00722">
    <property type="entry name" value="CHYMOTRYPSIN"/>
</dbReference>
<accession>A0A803U1G2</accession>
<protein>
    <recommendedName>
        <fullName evidence="6">Peptidase S1 domain-containing protein</fullName>
    </recommendedName>
</protein>
<reference evidence="7" key="2">
    <citation type="submission" date="2025-08" db="UniProtKB">
        <authorList>
            <consortium name="Ensembl"/>
        </authorList>
    </citation>
    <scope>IDENTIFICATION</scope>
</reference>
<dbReference type="InterPro" id="IPR043504">
    <property type="entry name" value="Peptidase_S1_PA_chymotrypsin"/>
</dbReference>
<evidence type="ECO:0000259" key="6">
    <source>
        <dbReference type="PROSITE" id="PS50240"/>
    </source>
</evidence>
<proteinExistence type="inferred from homology"/>
<evidence type="ECO:0000256" key="5">
    <source>
        <dbReference type="ARBA" id="ARBA00023157"/>
    </source>
</evidence>
<dbReference type="InterPro" id="IPR001314">
    <property type="entry name" value="Peptidase_S1A"/>
</dbReference>
<dbReference type="GeneTree" id="ENSGT00940000162777"/>
<dbReference type="InParanoid" id="A0A803U1G2"/>
<keyword evidence="5" id="KW-1015">Disulfide bond</keyword>
<sequence length="289" mass="32526">AGLRPLAASQEMLRLIGGTNALPGTWPWQVSIQVLMRDGSYLHICGGSLISARWVLSAAHCFGKPKEQYKLLLGCNRVNKPGPDSRERFIKTLVKHADFRSTLNIGGTIFNDIALLEMSDPVNCSDYIQPACLPDNSVAITALTHCYLSGWGRTDPTKQIYPDILQEGKVDFIPRLNCSQWWNRFLPSMNLCAGTESGGIDFCQGDSGGPLHCREPRSERFWVLGILSWGSVECAVVKKPSIFISTQYFLDWIEDLYLCCRFNAVCCRFIRSFFQRVQMPYRTKTSKIP</sequence>
<evidence type="ECO:0000313" key="8">
    <source>
        <dbReference type="Proteomes" id="UP000001646"/>
    </source>
</evidence>
<dbReference type="PANTHER" id="PTHR24252:SF8">
    <property type="entry name" value="ACROSIN"/>
    <property type="match status" value="1"/>
</dbReference>